<proteinExistence type="predicted"/>
<dbReference type="InterPro" id="IPR000866">
    <property type="entry name" value="AhpC/TSA"/>
</dbReference>
<name>A0ABT8KQW7_9BACT</name>
<organism evidence="3 4">
    <name type="scientific">Splendidivirga corallicola</name>
    <dbReference type="NCBI Taxonomy" id="3051826"/>
    <lineage>
        <taxon>Bacteria</taxon>
        <taxon>Pseudomonadati</taxon>
        <taxon>Bacteroidota</taxon>
        <taxon>Cytophagia</taxon>
        <taxon>Cytophagales</taxon>
        <taxon>Splendidivirgaceae</taxon>
        <taxon>Splendidivirga</taxon>
    </lineage>
</organism>
<keyword evidence="4" id="KW-1185">Reference proteome</keyword>
<dbReference type="Pfam" id="PF00578">
    <property type="entry name" value="AhpC-TSA"/>
    <property type="match status" value="1"/>
</dbReference>
<feature type="domain" description="Thioredoxin" evidence="2">
    <location>
        <begin position="140"/>
        <end position="281"/>
    </location>
</feature>
<feature type="transmembrane region" description="Helical" evidence="1">
    <location>
        <begin position="63"/>
        <end position="88"/>
    </location>
</feature>
<dbReference type="InterPro" id="IPR013766">
    <property type="entry name" value="Thioredoxin_domain"/>
</dbReference>
<dbReference type="Gene3D" id="3.40.30.10">
    <property type="entry name" value="Glutaredoxin"/>
    <property type="match status" value="1"/>
</dbReference>
<dbReference type="SUPFAM" id="SSF52833">
    <property type="entry name" value="Thioredoxin-like"/>
    <property type="match status" value="1"/>
</dbReference>
<sequence length="281" mass="32133">MKATTKTYLIDFLAGALNLVVTIHLLNEDVNFSIVFLTAGFGSLIVALLRARIDSNIELLLRLNAGFLFFFLIGMNVWIFLLIPISALGMSILGLKLKQRQFTAFHKFLFAGLGLSIIFFIAWKVVPSIIQMQTNTNVENLSQKIISNIEVTDLEGDPIKSDMLKNKVLVLDFWATWCKPCLQEFEEIEEIWSMYERDPEVAFLFISSEEKEKIKRFVLKKGYPFTFAHDPDGQFSRKMQISILPMVLVIDKNDSIRYVHKGYMAGGKFGTKLKEEIESLK</sequence>
<gene>
    <name evidence="3" type="ORF">QQ008_17330</name>
</gene>
<keyword evidence="1" id="KW-0812">Transmembrane</keyword>
<accession>A0ABT8KQW7</accession>
<feature type="transmembrane region" description="Helical" evidence="1">
    <location>
        <begin position="7"/>
        <end position="26"/>
    </location>
</feature>
<dbReference type="Proteomes" id="UP001172082">
    <property type="component" value="Unassembled WGS sequence"/>
</dbReference>
<dbReference type="CDD" id="cd02966">
    <property type="entry name" value="TlpA_like_family"/>
    <property type="match status" value="1"/>
</dbReference>
<feature type="transmembrane region" description="Helical" evidence="1">
    <location>
        <begin position="108"/>
        <end position="126"/>
    </location>
</feature>
<dbReference type="InterPro" id="IPR050553">
    <property type="entry name" value="Thioredoxin_ResA/DsbE_sf"/>
</dbReference>
<comment type="caution">
    <text evidence="3">The sequence shown here is derived from an EMBL/GenBank/DDBJ whole genome shotgun (WGS) entry which is preliminary data.</text>
</comment>
<dbReference type="PROSITE" id="PS51352">
    <property type="entry name" value="THIOREDOXIN_2"/>
    <property type="match status" value="1"/>
</dbReference>
<evidence type="ECO:0000256" key="1">
    <source>
        <dbReference type="SAM" id="Phobius"/>
    </source>
</evidence>
<dbReference type="PANTHER" id="PTHR42852">
    <property type="entry name" value="THIOL:DISULFIDE INTERCHANGE PROTEIN DSBE"/>
    <property type="match status" value="1"/>
</dbReference>
<keyword evidence="1" id="KW-0472">Membrane</keyword>
<keyword evidence="1" id="KW-1133">Transmembrane helix</keyword>
<dbReference type="RefSeq" id="WP_346753177.1">
    <property type="nucleotide sequence ID" value="NZ_JAUJEA010000006.1"/>
</dbReference>
<feature type="transmembrane region" description="Helical" evidence="1">
    <location>
        <begin position="32"/>
        <end position="51"/>
    </location>
</feature>
<evidence type="ECO:0000313" key="3">
    <source>
        <dbReference type="EMBL" id="MDN5203155.1"/>
    </source>
</evidence>
<dbReference type="EMBL" id="JAUJEA010000006">
    <property type="protein sequence ID" value="MDN5203155.1"/>
    <property type="molecule type" value="Genomic_DNA"/>
</dbReference>
<dbReference type="PANTHER" id="PTHR42852:SF17">
    <property type="entry name" value="THIOREDOXIN-LIKE PROTEIN HI_1115"/>
    <property type="match status" value="1"/>
</dbReference>
<protein>
    <submittedName>
        <fullName evidence="3">TlpA disulfide reductase family protein</fullName>
    </submittedName>
</protein>
<evidence type="ECO:0000259" key="2">
    <source>
        <dbReference type="PROSITE" id="PS51352"/>
    </source>
</evidence>
<evidence type="ECO:0000313" key="4">
    <source>
        <dbReference type="Proteomes" id="UP001172082"/>
    </source>
</evidence>
<reference evidence="3" key="1">
    <citation type="submission" date="2023-06" db="EMBL/GenBank/DDBJ databases">
        <title>Genomic of Parafulvivirga corallium.</title>
        <authorList>
            <person name="Wang G."/>
        </authorList>
    </citation>
    <scope>NUCLEOTIDE SEQUENCE</scope>
    <source>
        <strain evidence="3">BMA10</strain>
    </source>
</reference>
<dbReference type="InterPro" id="IPR036249">
    <property type="entry name" value="Thioredoxin-like_sf"/>
</dbReference>